<evidence type="ECO:0000313" key="2">
    <source>
        <dbReference type="Proteomes" id="UP000439903"/>
    </source>
</evidence>
<reference evidence="1 2" key="1">
    <citation type="journal article" date="2019" name="Environ. Microbiol.">
        <title>At the nexus of three kingdoms: the genome of the mycorrhizal fungus Gigaspora margarita provides insights into plant, endobacterial and fungal interactions.</title>
        <authorList>
            <person name="Venice F."/>
            <person name="Ghignone S."/>
            <person name="Salvioli di Fossalunga A."/>
            <person name="Amselem J."/>
            <person name="Novero M."/>
            <person name="Xianan X."/>
            <person name="Sedzielewska Toro K."/>
            <person name="Morin E."/>
            <person name="Lipzen A."/>
            <person name="Grigoriev I.V."/>
            <person name="Henrissat B."/>
            <person name="Martin F.M."/>
            <person name="Bonfante P."/>
        </authorList>
    </citation>
    <scope>NUCLEOTIDE SEQUENCE [LARGE SCALE GENOMIC DNA]</scope>
    <source>
        <strain evidence="1 2">BEG34</strain>
    </source>
</reference>
<organism evidence="1 2">
    <name type="scientific">Gigaspora margarita</name>
    <dbReference type="NCBI Taxonomy" id="4874"/>
    <lineage>
        <taxon>Eukaryota</taxon>
        <taxon>Fungi</taxon>
        <taxon>Fungi incertae sedis</taxon>
        <taxon>Mucoromycota</taxon>
        <taxon>Glomeromycotina</taxon>
        <taxon>Glomeromycetes</taxon>
        <taxon>Diversisporales</taxon>
        <taxon>Gigasporaceae</taxon>
        <taxon>Gigaspora</taxon>
    </lineage>
</organism>
<dbReference type="Proteomes" id="UP000439903">
    <property type="component" value="Unassembled WGS sequence"/>
</dbReference>
<dbReference type="AlphaFoldDB" id="A0A8H4ADE2"/>
<evidence type="ECO:0000313" key="1">
    <source>
        <dbReference type="EMBL" id="KAF0482692.1"/>
    </source>
</evidence>
<accession>A0A8H4ADE2</accession>
<protein>
    <submittedName>
        <fullName evidence="1">Uncharacterized protein</fullName>
    </submittedName>
</protein>
<dbReference type="EMBL" id="WTPW01000760">
    <property type="protein sequence ID" value="KAF0482692.1"/>
    <property type="molecule type" value="Genomic_DNA"/>
</dbReference>
<gene>
    <name evidence="1" type="ORF">F8M41_023395</name>
</gene>
<keyword evidence="2" id="KW-1185">Reference proteome</keyword>
<comment type="caution">
    <text evidence="1">The sequence shown here is derived from an EMBL/GenBank/DDBJ whole genome shotgun (WGS) entry which is preliminary data.</text>
</comment>
<sequence length="109" mass="12821">MGHESDFTIRYEGNLQLIDKLRIAKEIALRLLDDGSRYWNEMGNAGEMINVAEYYRNGVVIARYLNKAKYWFDREKDLTSAANKCDWQHNLEIEDTIDRKYISVIVDSL</sequence>
<proteinExistence type="predicted"/>
<name>A0A8H4ADE2_GIGMA</name>